<dbReference type="SUPFAM" id="SSF109604">
    <property type="entry name" value="HD-domain/PDEase-like"/>
    <property type="match status" value="1"/>
</dbReference>
<dbReference type="NCBIfam" id="TIGR00691">
    <property type="entry name" value="spoT_relA"/>
    <property type="match status" value="1"/>
</dbReference>
<accession>A0A099UAU1</accession>
<gene>
    <name evidence="4" type="ORF">BN2458_PEG0292</name>
    <name evidence="5" type="ORF">LS75_006115</name>
</gene>
<comment type="function">
    <text evidence="1">In eubacteria ppGpp (guanosine 3'-diphosphate 5'-diphosphate) is a mediator of the stringent response that coordinates a variety of cellular activities in response to changes in nutritional abundance.</text>
</comment>
<dbReference type="PANTHER" id="PTHR21262:SF36">
    <property type="entry name" value="BIFUNCTIONAL (P)PPGPP SYNTHASE_HYDROLASE SPOT"/>
    <property type="match status" value="1"/>
</dbReference>
<dbReference type="EMBL" id="LN907858">
    <property type="protein sequence ID" value="CUU39179.1"/>
    <property type="molecule type" value="Genomic_DNA"/>
</dbReference>
<keyword evidence="6" id="KW-1185">Reference proteome</keyword>
<evidence type="ECO:0000256" key="1">
    <source>
        <dbReference type="RuleBase" id="RU003847"/>
    </source>
</evidence>
<dbReference type="Pfam" id="PF02824">
    <property type="entry name" value="TGS"/>
    <property type="match status" value="1"/>
</dbReference>
<dbReference type="FunFam" id="1.10.3210.10:FF:000001">
    <property type="entry name" value="GTP pyrophosphokinase RelA"/>
    <property type="match status" value="1"/>
</dbReference>
<comment type="similarity">
    <text evidence="1">Belongs to the relA/spoT family.</text>
</comment>
<dbReference type="Proteomes" id="UP000064525">
    <property type="component" value="Chromosome I"/>
</dbReference>
<dbReference type="GO" id="GO:0008893">
    <property type="term" value="F:guanosine-3',5'-bis(diphosphate) 3'-diphosphatase activity"/>
    <property type="evidence" value="ECO:0007669"/>
    <property type="project" value="UniProtKB-EC"/>
</dbReference>
<dbReference type="OrthoDB" id="9805041at2"/>
<dbReference type="EMBL" id="JRPF02000006">
    <property type="protein sequence ID" value="TLD78347.1"/>
    <property type="molecule type" value="Genomic_DNA"/>
</dbReference>
<name>A0A099UAU1_9HELI</name>
<dbReference type="InterPro" id="IPR045865">
    <property type="entry name" value="ACT-like_dom_sf"/>
</dbReference>
<dbReference type="AlphaFoldDB" id="A0A099UAU1"/>
<dbReference type="SUPFAM" id="SSF55021">
    <property type="entry name" value="ACT-like"/>
    <property type="match status" value="1"/>
</dbReference>
<protein>
    <submittedName>
        <fullName evidence="5">Bifunctional (P)ppGpp synthetase/guanosine-3',5'-bis(Diphosphate) 3'-pyrophosphohydrolase</fullName>
    </submittedName>
    <submittedName>
        <fullName evidence="4">GTP pyrophosphokinase, (P)ppGpp synthetase II / Guanosine-3',5'-bis(Diphosphate) 3'-pyrophosphohydrolase</fullName>
        <ecNumber evidence="4">2.7.6.5</ecNumber>
        <ecNumber evidence="4">3.1.7.2</ecNumber>
    </submittedName>
</protein>
<dbReference type="EC" id="3.1.7.2" evidence="4"/>
<dbReference type="Proteomes" id="UP000029925">
    <property type="component" value="Unassembled WGS sequence"/>
</dbReference>
<dbReference type="CDD" id="cd02116">
    <property type="entry name" value="ACT"/>
    <property type="match status" value="1"/>
</dbReference>
<evidence type="ECO:0000313" key="5">
    <source>
        <dbReference type="EMBL" id="TLD78347.1"/>
    </source>
</evidence>
<dbReference type="KEGG" id="hty:BN2458_PEG0292"/>
<dbReference type="SUPFAM" id="SSF81301">
    <property type="entry name" value="Nucleotidyltransferase"/>
    <property type="match status" value="1"/>
</dbReference>
<dbReference type="InterPro" id="IPR007685">
    <property type="entry name" value="RelA_SpoT"/>
</dbReference>
<keyword evidence="4" id="KW-0418">Kinase</keyword>
<dbReference type="GO" id="GO:0042594">
    <property type="term" value="P:response to starvation"/>
    <property type="evidence" value="ECO:0007669"/>
    <property type="project" value="TreeGrafter"/>
</dbReference>
<dbReference type="RefSeq" id="WP_034343842.1">
    <property type="nucleotide sequence ID" value="NZ_CAOMJD010000023.1"/>
</dbReference>
<dbReference type="InterPro" id="IPR043519">
    <property type="entry name" value="NT_sf"/>
</dbReference>
<dbReference type="GO" id="GO:0015969">
    <property type="term" value="P:guanosine tetraphosphate metabolic process"/>
    <property type="evidence" value="ECO:0007669"/>
    <property type="project" value="InterPro"/>
</dbReference>
<dbReference type="EC" id="2.7.6.5" evidence="4"/>
<dbReference type="GO" id="GO:0016301">
    <property type="term" value="F:kinase activity"/>
    <property type="evidence" value="ECO:0007669"/>
    <property type="project" value="UniProtKB-KW"/>
</dbReference>
<proteinExistence type="inferred from homology"/>
<keyword evidence="4" id="KW-0808">Transferase</keyword>
<reference evidence="4" key="2">
    <citation type="submission" date="2015-11" db="EMBL/GenBank/DDBJ databases">
        <authorList>
            <person name="Zhang Y."/>
            <person name="Guo Z."/>
        </authorList>
    </citation>
    <scope>NUCLEOTIDE SEQUENCE</scope>
    <source>
        <strain evidence="4">1</strain>
    </source>
</reference>
<dbReference type="InterPro" id="IPR004811">
    <property type="entry name" value="RelA/Spo_fam"/>
</dbReference>
<dbReference type="Gene3D" id="1.10.3210.10">
    <property type="entry name" value="Hypothetical protein af1432"/>
    <property type="match status" value="1"/>
</dbReference>
<dbReference type="GeneID" id="78150627"/>
<dbReference type="FunFam" id="3.10.20.30:FF:000002">
    <property type="entry name" value="GTP pyrophosphokinase (RelA/SpoT)"/>
    <property type="match status" value="1"/>
</dbReference>
<evidence type="ECO:0000313" key="6">
    <source>
        <dbReference type="Proteomes" id="UP000029925"/>
    </source>
</evidence>
<reference evidence="7" key="3">
    <citation type="submission" date="2015-11" db="EMBL/GenBank/DDBJ databases">
        <authorList>
            <person name="Anvar S.Y."/>
        </authorList>
    </citation>
    <scope>NUCLEOTIDE SEQUENCE [LARGE SCALE GENOMIC DNA]</scope>
</reference>
<dbReference type="SUPFAM" id="SSF81271">
    <property type="entry name" value="TGS-like"/>
    <property type="match status" value="1"/>
</dbReference>
<evidence type="ECO:0000259" key="2">
    <source>
        <dbReference type="SMART" id="SM00471"/>
    </source>
</evidence>
<dbReference type="PATRIC" id="fig|76936.10.peg.282"/>
<organism evidence="4 7">
    <name type="scientific">Helicobacter typhlonius</name>
    <dbReference type="NCBI Taxonomy" id="76936"/>
    <lineage>
        <taxon>Bacteria</taxon>
        <taxon>Pseudomonadati</taxon>
        <taxon>Campylobacterota</taxon>
        <taxon>Epsilonproteobacteria</taxon>
        <taxon>Campylobacterales</taxon>
        <taxon>Helicobacteraceae</taxon>
        <taxon>Helicobacter</taxon>
    </lineage>
</organism>
<dbReference type="GO" id="GO:0005886">
    <property type="term" value="C:plasma membrane"/>
    <property type="evidence" value="ECO:0007669"/>
    <property type="project" value="TreeGrafter"/>
</dbReference>
<dbReference type="CDD" id="cd05399">
    <property type="entry name" value="NT_Rel-Spo_like"/>
    <property type="match status" value="1"/>
</dbReference>
<sequence length="719" mass="82007">MDFFAQIAQINDIESAVAKLQTLAEITPKVQKAIDVSMDAHNGQLRRSGIPYVVHPLCVACIVAFYGGDETMLCAALLHDVVEDTFYSLEDVQKEFDWDVGHLVDALTKIVEIRNEELSSSPDDKLTASALSFRKMLLASIKDIRALVIKISDRMHNMLTLNALPPHKQKRISEETLMVYAPIAHRLGISSLKNELEDRSFFYIFPQEYEKIADYISENNQSITLKLNEFIQKVTTILLQNGFTQKDFVVESRVKRFYSIYLKMQRKGVSIDEILDLLAVRIIVPTSLECYKVLGLLHLQLTPVISRLKDYIAIPKENGYQTIHTTIFEGASIYEVQIRTFDMHKSAQYGVAAHWKYKSGGREPNLEWLNNLQYQNDTIEEFYELAKNDLYKEDMVVFSPAGDIYSLPVGAVALDFAYAVHSDIGDNAKEVFINHQKASLLQPLKNGDIVRVVVSQSGEKIPPRCTWLDAVKTSRAKNHIRIQCQTKLKEIDKKVALHILQTIFDSSTYTIMSYLKENRLDSNIHKAACDVSFLKEVKNSIRGNFAREANFLGKIKINMLKLKELSFDNIIVHTNRNINEVIFDYCCHPKYGDNILAIKSAQKAYIHHKMCERALGEIDQGSEMLFVQWASEQKTSYKMIIALENQRGVLANLCGILARNNCNILSVDYDVLKRQFSAYCEICFESKTIDVKALRDMLNKKYKIIELSNLKDAYLGQKG</sequence>
<evidence type="ECO:0000313" key="7">
    <source>
        <dbReference type="Proteomes" id="UP000064525"/>
    </source>
</evidence>
<dbReference type="Gene3D" id="3.30.460.10">
    <property type="entry name" value="Beta Polymerase, domain 2"/>
    <property type="match status" value="1"/>
</dbReference>
<evidence type="ECO:0000259" key="3">
    <source>
        <dbReference type="SMART" id="SM00954"/>
    </source>
</evidence>
<dbReference type="Pfam" id="PF13328">
    <property type="entry name" value="HD_4"/>
    <property type="match status" value="1"/>
</dbReference>
<dbReference type="Gene3D" id="3.30.70.260">
    <property type="match status" value="1"/>
</dbReference>
<dbReference type="Gene3D" id="3.10.20.30">
    <property type="match status" value="1"/>
</dbReference>
<dbReference type="CDD" id="cd00077">
    <property type="entry name" value="HDc"/>
    <property type="match status" value="1"/>
</dbReference>
<dbReference type="STRING" id="76936.BN2458_PEG0292"/>
<reference evidence="5 6" key="1">
    <citation type="journal article" date="2014" name="Genome Announc.">
        <title>Draft genome sequences of eight enterohepatic helicobacter species isolated from both laboratory and wild rodents.</title>
        <authorList>
            <person name="Sheh A."/>
            <person name="Shen Z."/>
            <person name="Fox J.G."/>
        </authorList>
    </citation>
    <scope>NUCLEOTIDE SEQUENCE [LARGE SCALE GENOMIC DNA]</scope>
    <source>
        <strain evidence="5 6">MIT 98-6810</strain>
    </source>
</reference>
<evidence type="ECO:0000313" key="4">
    <source>
        <dbReference type="EMBL" id="CUU39179.1"/>
    </source>
</evidence>
<dbReference type="InterPro" id="IPR003607">
    <property type="entry name" value="HD/PDEase_dom"/>
</dbReference>
<dbReference type="Pfam" id="PF04607">
    <property type="entry name" value="RelA_SpoT"/>
    <property type="match status" value="1"/>
</dbReference>
<feature type="domain" description="RelA/SpoT" evidence="3">
    <location>
        <begin position="252"/>
        <end position="361"/>
    </location>
</feature>
<dbReference type="InterPro" id="IPR004095">
    <property type="entry name" value="TGS"/>
</dbReference>
<dbReference type="SMART" id="SM00471">
    <property type="entry name" value="HDc"/>
    <property type="match status" value="1"/>
</dbReference>
<keyword evidence="4" id="KW-0378">Hydrolase</keyword>
<feature type="domain" description="HD/PDEase" evidence="2">
    <location>
        <begin position="48"/>
        <end position="167"/>
    </location>
</feature>
<dbReference type="InterPro" id="IPR012675">
    <property type="entry name" value="Beta-grasp_dom_sf"/>
</dbReference>
<dbReference type="PANTHER" id="PTHR21262">
    <property type="entry name" value="GUANOSINE-3',5'-BIS DIPHOSPHATE 3'-PYROPHOSPHOHYDROLASE"/>
    <property type="match status" value="1"/>
</dbReference>
<dbReference type="InterPro" id="IPR012676">
    <property type="entry name" value="TGS-like"/>
</dbReference>
<dbReference type="SMART" id="SM00954">
    <property type="entry name" value="RelA_SpoT"/>
    <property type="match status" value="1"/>
</dbReference>
<dbReference type="GO" id="GO:0008728">
    <property type="term" value="F:GTP diphosphokinase activity"/>
    <property type="evidence" value="ECO:0007669"/>
    <property type="project" value="UniProtKB-EC"/>
</dbReference>